<evidence type="ECO:0000256" key="3">
    <source>
        <dbReference type="ARBA" id="ARBA00005482"/>
    </source>
</evidence>
<keyword evidence="9" id="KW-0249">Electron transport</keyword>
<evidence type="ECO:0000256" key="7">
    <source>
        <dbReference type="ARBA" id="ARBA00022660"/>
    </source>
</evidence>
<evidence type="ECO:0000256" key="1">
    <source>
        <dbReference type="ARBA" id="ARBA00003195"/>
    </source>
</evidence>
<evidence type="ECO:0000256" key="2">
    <source>
        <dbReference type="ARBA" id="ARBA00004443"/>
    </source>
</evidence>
<keyword evidence="8" id="KW-0999">Mitochondrion inner membrane</keyword>
<comment type="function">
    <text evidence="1">Accessory subunit of the mitochondrial membrane respiratory chain NADH dehydrogenase (Complex I), that is believed not to be involved in catalysis. Complex I functions in the transfer of electrons from NADH to the respiratory chain. The immediate electron acceptor for the enzyme is believed to be ubiquinone.</text>
</comment>
<keyword evidence="11" id="KW-0496">Mitochondrion</keyword>
<comment type="caution">
    <text evidence="16">The sequence shown here is derived from an EMBL/GenBank/DDBJ whole genome shotgun (WGS) entry which is preliminary data.</text>
</comment>
<proteinExistence type="inferred from homology"/>
<evidence type="ECO:0000313" key="17">
    <source>
        <dbReference type="Proteomes" id="UP001329430"/>
    </source>
</evidence>
<evidence type="ECO:0000256" key="12">
    <source>
        <dbReference type="ARBA" id="ARBA00023136"/>
    </source>
</evidence>
<reference evidence="16 17" key="1">
    <citation type="journal article" date="2024" name="Insects">
        <title>An Improved Chromosome-Level Genome Assembly of the Firefly Pyrocoelia pectoralis.</title>
        <authorList>
            <person name="Fu X."/>
            <person name="Meyer-Rochow V.B."/>
            <person name="Ballantyne L."/>
            <person name="Zhu X."/>
        </authorList>
    </citation>
    <scope>NUCLEOTIDE SEQUENCE [LARGE SCALE GENOMIC DNA]</scope>
    <source>
        <strain evidence="16">XCY_ONT2</strain>
    </source>
</reference>
<comment type="subunit">
    <text evidence="4">Complex I is composed of 45 different subunits.</text>
</comment>
<comment type="similarity">
    <text evidence="3">Belongs to the complex I NDUFA7 subunit family.</text>
</comment>
<gene>
    <name evidence="16" type="ORF">RI129_005271</name>
</gene>
<evidence type="ECO:0000256" key="4">
    <source>
        <dbReference type="ARBA" id="ARBA00011533"/>
    </source>
</evidence>
<evidence type="ECO:0000256" key="14">
    <source>
        <dbReference type="ARBA" id="ARBA00033401"/>
    </source>
</evidence>
<evidence type="ECO:0000313" key="16">
    <source>
        <dbReference type="EMBL" id="KAK5646807.1"/>
    </source>
</evidence>
<dbReference type="InterPro" id="IPR009947">
    <property type="entry name" value="NDUA7"/>
</dbReference>
<evidence type="ECO:0000256" key="13">
    <source>
        <dbReference type="ARBA" id="ARBA00030360"/>
    </source>
</evidence>
<keyword evidence="17" id="KW-1185">Reference proteome</keyword>
<protein>
    <recommendedName>
        <fullName evidence="5">NADH dehydrogenase [ubiquinone] 1 alpha subcomplex subunit 7</fullName>
    </recommendedName>
    <alternativeName>
        <fullName evidence="14">Complex I-B14.5a</fullName>
    </alternativeName>
    <alternativeName>
        <fullName evidence="13">NADH-ubiquinone oxidoreductase subunit B14.5a</fullName>
    </alternativeName>
</protein>
<evidence type="ECO:0000256" key="6">
    <source>
        <dbReference type="ARBA" id="ARBA00022448"/>
    </source>
</evidence>
<keyword evidence="6" id="KW-0813">Transport</keyword>
<comment type="subcellular location">
    <subcellularLocation>
        <location evidence="2">Mitochondrion inner membrane</location>
        <topology evidence="2">Peripheral membrane protein</topology>
        <orientation evidence="2">Matrix side</orientation>
    </subcellularLocation>
</comment>
<evidence type="ECO:0000256" key="8">
    <source>
        <dbReference type="ARBA" id="ARBA00022792"/>
    </source>
</evidence>
<keyword evidence="10" id="KW-0007">Acetylation</keyword>
<keyword evidence="7" id="KW-0679">Respiratory chain</keyword>
<evidence type="ECO:0000256" key="5">
    <source>
        <dbReference type="ARBA" id="ARBA00016383"/>
    </source>
</evidence>
<evidence type="ECO:0000256" key="11">
    <source>
        <dbReference type="ARBA" id="ARBA00023128"/>
    </source>
</evidence>
<sequence>MPRVVDIRDVSPLIQKLRNFLGGRKVTLSLRLQKDIASRSPDPPNLPDGPSHLLNKNYYYTRDARREVQPPPVVAPQTVIAASASGKSTCENRNKCVRPGPVHMWD</sequence>
<name>A0AAN7ZLC7_9COLE</name>
<evidence type="ECO:0000256" key="9">
    <source>
        <dbReference type="ARBA" id="ARBA00022982"/>
    </source>
</evidence>
<organism evidence="16 17">
    <name type="scientific">Pyrocoelia pectoralis</name>
    <dbReference type="NCBI Taxonomy" id="417401"/>
    <lineage>
        <taxon>Eukaryota</taxon>
        <taxon>Metazoa</taxon>
        <taxon>Ecdysozoa</taxon>
        <taxon>Arthropoda</taxon>
        <taxon>Hexapoda</taxon>
        <taxon>Insecta</taxon>
        <taxon>Pterygota</taxon>
        <taxon>Neoptera</taxon>
        <taxon>Endopterygota</taxon>
        <taxon>Coleoptera</taxon>
        <taxon>Polyphaga</taxon>
        <taxon>Elateriformia</taxon>
        <taxon>Elateroidea</taxon>
        <taxon>Lampyridae</taxon>
        <taxon>Lampyrinae</taxon>
        <taxon>Pyrocoelia</taxon>
    </lineage>
</organism>
<dbReference type="GO" id="GO:0006120">
    <property type="term" value="P:mitochondrial electron transport, NADH to ubiquinone"/>
    <property type="evidence" value="ECO:0007669"/>
    <property type="project" value="TreeGrafter"/>
</dbReference>
<dbReference type="PANTHER" id="PTHR12485:SF1">
    <property type="entry name" value="NADH DEHYDROGENASE [UBIQUINONE] 1 ALPHA SUBCOMPLEX SUBUNIT 7"/>
    <property type="match status" value="1"/>
</dbReference>
<dbReference type="Pfam" id="PF07347">
    <property type="entry name" value="CI-B14_5a"/>
    <property type="match status" value="1"/>
</dbReference>
<feature type="region of interest" description="Disordered" evidence="15">
    <location>
        <begin position="35"/>
        <end position="55"/>
    </location>
</feature>
<keyword evidence="12" id="KW-0472">Membrane</keyword>
<evidence type="ECO:0000256" key="15">
    <source>
        <dbReference type="SAM" id="MobiDB-lite"/>
    </source>
</evidence>
<accession>A0AAN7ZLC7</accession>
<dbReference type="Proteomes" id="UP001329430">
    <property type="component" value="Chromosome 3"/>
</dbReference>
<dbReference type="PANTHER" id="PTHR12485">
    <property type="entry name" value="NADH-UBIQUINONE OXIDOREDUCTASE SUBUNIT B"/>
    <property type="match status" value="1"/>
</dbReference>
<evidence type="ECO:0000256" key="10">
    <source>
        <dbReference type="ARBA" id="ARBA00022990"/>
    </source>
</evidence>
<dbReference type="GO" id="GO:0005743">
    <property type="term" value="C:mitochondrial inner membrane"/>
    <property type="evidence" value="ECO:0007669"/>
    <property type="project" value="UniProtKB-SubCell"/>
</dbReference>
<dbReference type="AlphaFoldDB" id="A0AAN7ZLC7"/>
<dbReference type="EMBL" id="JAVRBK010000003">
    <property type="protein sequence ID" value="KAK5646807.1"/>
    <property type="molecule type" value="Genomic_DNA"/>
</dbReference>